<sequence>MLLVRTKPSRNLAGRLLPPRSDGLPLPQYTQTRVLLAISFPTFNSGSLRCHAGSSFGPHMSEAL</sequence>
<organism evidence="1 2">
    <name type="scientific">Mycobacterium tuberculosis</name>
    <dbReference type="NCBI Taxonomy" id="1773"/>
    <lineage>
        <taxon>Bacteria</taxon>
        <taxon>Bacillati</taxon>
        <taxon>Actinomycetota</taxon>
        <taxon>Actinomycetes</taxon>
        <taxon>Mycobacteriales</taxon>
        <taxon>Mycobacteriaceae</taxon>
        <taxon>Mycobacterium</taxon>
        <taxon>Mycobacterium tuberculosis complex</taxon>
    </lineage>
</organism>
<gene>
    <name evidence="1" type="ORF">ERS007657_04153</name>
</gene>
<proteinExistence type="predicted"/>
<dbReference type="AlphaFoldDB" id="A0A655CRV3"/>
<dbReference type="EMBL" id="CGCX01002508">
    <property type="protein sequence ID" value="CFS12784.1"/>
    <property type="molecule type" value="Genomic_DNA"/>
</dbReference>
<protein>
    <submittedName>
        <fullName evidence="1">Uncharacterized protein</fullName>
    </submittedName>
</protein>
<name>A0A655CRV3_MYCTX</name>
<evidence type="ECO:0000313" key="1">
    <source>
        <dbReference type="EMBL" id="CFS12784.1"/>
    </source>
</evidence>
<evidence type="ECO:0000313" key="2">
    <source>
        <dbReference type="Proteomes" id="UP000046680"/>
    </source>
</evidence>
<dbReference type="Proteomes" id="UP000046680">
    <property type="component" value="Unassembled WGS sequence"/>
</dbReference>
<reference evidence="1 2" key="1">
    <citation type="submission" date="2015-03" db="EMBL/GenBank/DDBJ databases">
        <authorList>
            <consortium name="Pathogen Informatics"/>
        </authorList>
    </citation>
    <scope>NUCLEOTIDE SEQUENCE [LARGE SCALE GENOMIC DNA]</scope>
    <source>
        <strain evidence="1 2">C09601061</strain>
    </source>
</reference>
<accession>A0A655CRV3</accession>